<proteinExistence type="predicted"/>
<reference evidence="1" key="1">
    <citation type="submission" date="2023-03" db="EMBL/GenBank/DDBJ databases">
        <title>Lomoglobus Profundus gen. nov., sp. nov., a novel member of the phylum Verrucomicrobia, isolated from deep-marine sediment of South China Sea.</title>
        <authorList>
            <person name="Ahmad T."/>
            <person name="Ishaq S.E."/>
            <person name="Wang F."/>
        </authorList>
    </citation>
    <scope>NUCLEOTIDE SEQUENCE</scope>
    <source>
        <strain evidence="1">LMO-M01</strain>
    </source>
</reference>
<keyword evidence="1" id="KW-0378">Hydrolase</keyword>
<evidence type="ECO:0000313" key="1">
    <source>
        <dbReference type="EMBL" id="WED65890.1"/>
    </source>
</evidence>
<dbReference type="KEGG" id="slom:PXH66_03385"/>
<dbReference type="Proteomes" id="UP001218638">
    <property type="component" value="Chromosome"/>
</dbReference>
<organism evidence="1 2">
    <name type="scientific">Synoicihabitans lomoniglobus</name>
    <dbReference type="NCBI Taxonomy" id="2909285"/>
    <lineage>
        <taxon>Bacteria</taxon>
        <taxon>Pseudomonadati</taxon>
        <taxon>Verrucomicrobiota</taxon>
        <taxon>Opitutia</taxon>
        <taxon>Opitutales</taxon>
        <taxon>Opitutaceae</taxon>
        <taxon>Synoicihabitans</taxon>
    </lineage>
</organism>
<dbReference type="EMBL" id="CP119075">
    <property type="protein sequence ID" value="WED65890.1"/>
    <property type="molecule type" value="Genomic_DNA"/>
</dbReference>
<accession>A0AAF0CPX8</accession>
<dbReference type="RefSeq" id="WP_330927751.1">
    <property type="nucleotide sequence ID" value="NZ_CP119075.1"/>
</dbReference>
<gene>
    <name evidence="1" type="ORF">PXH66_03385</name>
</gene>
<name>A0AAF0CPX8_9BACT</name>
<evidence type="ECO:0000313" key="2">
    <source>
        <dbReference type="Proteomes" id="UP001218638"/>
    </source>
</evidence>
<keyword evidence="2" id="KW-1185">Reference proteome</keyword>
<dbReference type="GO" id="GO:0016787">
    <property type="term" value="F:hydrolase activity"/>
    <property type="evidence" value="ECO:0007669"/>
    <property type="project" value="UniProtKB-KW"/>
</dbReference>
<protein>
    <submittedName>
        <fullName evidence="1">Alpha/beta hydrolase fold domain-containing protein</fullName>
    </submittedName>
</protein>
<dbReference type="AlphaFoldDB" id="A0AAF0CPX8"/>
<sequence>MSIVTGLLADHHYAFQPAADASAPPLLLLHGTGGGEHDLISLGAKLSPGSALLSPRGNISERGAARFFRRFAEGVFDLDDVRARTDALAEFVRIAAQTHQIDLSRLIAIGFSNGANIAATIMQRQPDVLTGGILLRAMVVLDAPAAPGTLTGKRVLLASGDHDPLMTADDPRRLARHLRSGGAEVDHHVHDAGHGLVDADFSVSQSFLQRLP</sequence>
<dbReference type="Gene3D" id="3.40.50.1820">
    <property type="entry name" value="alpha/beta hydrolase"/>
    <property type="match status" value="1"/>
</dbReference>
<dbReference type="InterPro" id="IPR029058">
    <property type="entry name" value="AB_hydrolase_fold"/>
</dbReference>
<dbReference type="SUPFAM" id="SSF53474">
    <property type="entry name" value="alpha/beta-Hydrolases"/>
    <property type="match status" value="1"/>
</dbReference>